<protein>
    <submittedName>
        <fullName evidence="5">Nitroreductase family protein</fullName>
    </submittedName>
</protein>
<organism evidence="5 6">
    <name type="scientific">Roseibium limicola</name>
    <dbReference type="NCBI Taxonomy" id="2816037"/>
    <lineage>
        <taxon>Bacteria</taxon>
        <taxon>Pseudomonadati</taxon>
        <taxon>Pseudomonadota</taxon>
        <taxon>Alphaproteobacteria</taxon>
        <taxon>Hyphomicrobiales</taxon>
        <taxon>Stappiaceae</taxon>
        <taxon>Roseibium</taxon>
    </lineage>
</organism>
<evidence type="ECO:0000256" key="1">
    <source>
        <dbReference type="ARBA" id="ARBA00007118"/>
    </source>
</evidence>
<evidence type="ECO:0000256" key="3">
    <source>
        <dbReference type="SAM" id="MobiDB-lite"/>
    </source>
</evidence>
<dbReference type="PANTHER" id="PTHR43673:SF10">
    <property type="entry name" value="NADH DEHYDROGENASE_NAD(P)H NITROREDUCTASE XCC3605-RELATED"/>
    <property type="match status" value="1"/>
</dbReference>
<evidence type="ECO:0000256" key="2">
    <source>
        <dbReference type="ARBA" id="ARBA00023002"/>
    </source>
</evidence>
<dbReference type="CDD" id="cd02138">
    <property type="entry name" value="TdsD-like"/>
    <property type="match status" value="1"/>
</dbReference>
<gene>
    <name evidence="5" type="ORF">J0X15_08890</name>
</gene>
<dbReference type="AlphaFoldDB" id="A0A939EQP8"/>
<keyword evidence="2" id="KW-0560">Oxidoreductase</keyword>
<dbReference type="GO" id="GO:0016491">
    <property type="term" value="F:oxidoreductase activity"/>
    <property type="evidence" value="ECO:0007669"/>
    <property type="project" value="UniProtKB-KW"/>
</dbReference>
<feature type="region of interest" description="Disordered" evidence="3">
    <location>
        <begin position="181"/>
        <end position="205"/>
    </location>
</feature>
<dbReference type="Proteomes" id="UP000664779">
    <property type="component" value="Unassembled WGS sequence"/>
</dbReference>
<evidence type="ECO:0000259" key="4">
    <source>
        <dbReference type="Pfam" id="PF00881"/>
    </source>
</evidence>
<feature type="domain" description="Nitroreductase" evidence="4">
    <location>
        <begin position="84"/>
        <end position="171"/>
    </location>
</feature>
<dbReference type="InterPro" id="IPR000415">
    <property type="entry name" value="Nitroreductase-like"/>
</dbReference>
<dbReference type="Pfam" id="PF00881">
    <property type="entry name" value="Nitroreductase"/>
    <property type="match status" value="2"/>
</dbReference>
<dbReference type="InterPro" id="IPR029479">
    <property type="entry name" value="Nitroreductase"/>
</dbReference>
<sequence>MTLHPSKDQLVVDHRTQDHPIEPLFLNRWSPRAFDGSEMPETDLKTILEAARWAPSAFNIQPWRFVYALRGDANWQTLVNLLNPFNRDWAQNASALVYLLSDTLVENSDGSTRASGTHAFDAGAAWSYAALQATALGYYSHGMAGILKDDIHQALNVPARFQPEIAIAIGRRGDVTTLPEGLQGREAPSPRKPLDEIAFSGSFKG</sequence>
<feature type="domain" description="Nitroreductase" evidence="4">
    <location>
        <begin position="27"/>
        <end position="68"/>
    </location>
</feature>
<dbReference type="Gene3D" id="3.40.109.10">
    <property type="entry name" value="NADH Oxidase"/>
    <property type="match status" value="1"/>
</dbReference>
<reference evidence="5" key="1">
    <citation type="submission" date="2021-03" db="EMBL/GenBank/DDBJ databases">
        <title>Roseibium sp. CAU 1637 isolated from Incheon.</title>
        <authorList>
            <person name="Kim W."/>
        </authorList>
    </citation>
    <scope>NUCLEOTIDE SEQUENCE</scope>
    <source>
        <strain evidence="5">CAU 1637</strain>
    </source>
</reference>
<keyword evidence="6" id="KW-1185">Reference proteome</keyword>
<dbReference type="SUPFAM" id="SSF55469">
    <property type="entry name" value="FMN-dependent nitroreductase-like"/>
    <property type="match status" value="1"/>
</dbReference>
<comment type="caution">
    <text evidence="5">The sequence shown here is derived from an EMBL/GenBank/DDBJ whole genome shotgun (WGS) entry which is preliminary data.</text>
</comment>
<comment type="similarity">
    <text evidence="1">Belongs to the nitroreductase family.</text>
</comment>
<evidence type="ECO:0000313" key="5">
    <source>
        <dbReference type="EMBL" id="MBO0345334.1"/>
    </source>
</evidence>
<dbReference type="EMBL" id="JAFLNF010000003">
    <property type="protein sequence ID" value="MBO0345334.1"/>
    <property type="molecule type" value="Genomic_DNA"/>
</dbReference>
<dbReference type="RefSeq" id="WP_206939817.1">
    <property type="nucleotide sequence ID" value="NZ_JAFLNF010000003.1"/>
</dbReference>
<name>A0A939EQP8_9HYPH</name>
<accession>A0A939EQP8</accession>
<evidence type="ECO:0000313" key="6">
    <source>
        <dbReference type="Proteomes" id="UP000664779"/>
    </source>
</evidence>
<dbReference type="PANTHER" id="PTHR43673">
    <property type="entry name" value="NAD(P)H NITROREDUCTASE YDGI-RELATED"/>
    <property type="match status" value="1"/>
</dbReference>
<proteinExistence type="inferred from homology"/>